<keyword evidence="2" id="KW-0472">Membrane</keyword>
<keyword evidence="5" id="KW-1185">Reference proteome</keyword>
<feature type="domain" description="Prepilin type IV endopeptidase peptidase" evidence="3">
    <location>
        <begin position="8"/>
        <end position="109"/>
    </location>
</feature>
<organism evidence="4 5">
    <name type="scientific">Paenibacillus sediminis</name>
    <dbReference type="NCBI Taxonomy" id="664909"/>
    <lineage>
        <taxon>Bacteria</taxon>
        <taxon>Bacillati</taxon>
        <taxon>Bacillota</taxon>
        <taxon>Bacilli</taxon>
        <taxon>Bacillales</taxon>
        <taxon>Paenibacillaceae</taxon>
        <taxon>Paenibacillus</taxon>
    </lineage>
</organism>
<evidence type="ECO:0000256" key="2">
    <source>
        <dbReference type="SAM" id="Phobius"/>
    </source>
</evidence>
<name>A0ABS4H4H1_9BACL</name>
<keyword evidence="2" id="KW-1133">Transmembrane helix</keyword>
<evidence type="ECO:0000256" key="1">
    <source>
        <dbReference type="ARBA" id="ARBA00005801"/>
    </source>
</evidence>
<dbReference type="GO" id="GO:0004190">
    <property type="term" value="F:aspartic-type endopeptidase activity"/>
    <property type="evidence" value="ECO:0007669"/>
    <property type="project" value="UniProtKB-EC"/>
</dbReference>
<feature type="transmembrane region" description="Helical" evidence="2">
    <location>
        <begin position="50"/>
        <end position="70"/>
    </location>
</feature>
<keyword evidence="4" id="KW-0378">Hydrolase</keyword>
<accession>A0ABS4H4H1</accession>
<gene>
    <name evidence="4" type="ORF">J2Z20_002333</name>
</gene>
<proteinExistence type="inferred from homology"/>
<evidence type="ECO:0000313" key="5">
    <source>
        <dbReference type="Proteomes" id="UP001519273"/>
    </source>
</evidence>
<comment type="caution">
    <text evidence="4">The sequence shown here is derived from an EMBL/GenBank/DDBJ whole genome shotgun (WGS) entry which is preliminary data.</text>
</comment>
<dbReference type="EC" id="3.4.23.43" evidence="4"/>
<dbReference type="RefSeq" id="WP_209849944.1">
    <property type="nucleotide sequence ID" value="NZ_CBCRVE010000005.1"/>
</dbReference>
<dbReference type="PANTHER" id="PTHR30487">
    <property type="entry name" value="TYPE 4 PREPILIN-LIKE PROTEINS LEADER PEPTIDE-PROCESSING ENZYME"/>
    <property type="match status" value="1"/>
</dbReference>
<reference evidence="4 5" key="1">
    <citation type="submission" date="2021-03" db="EMBL/GenBank/DDBJ databases">
        <title>Genomic Encyclopedia of Type Strains, Phase IV (KMG-IV): sequencing the most valuable type-strain genomes for metagenomic binning, comparative biology and taxonomic classification.</title>
        <authorList>
            <person name="Goeker M."/>
        </authorList>
    </citation>
    <scope>NUCLEOTIDE SEQUENCE [LARGE SCALE GENOMIC DNA]</scope>
    <source>
        <strain evidence="4 5">DSM 23491</strain>
    </source>
</reference>
<feature type="transmembrane region" description="Helical" evidence="2">
    <location>
        <begin position="25"/>
        <end position="43"/>
    </location>
</feature>
<dbReference type="EMBL" id="JAGGKP010000005">
    <property type="protein sequence ID" value="MBP1937438.1"/>
    <property type="molecule type" value="Genomic_DNA"/>
</dbReference>
<keyword evidence="2" id="KW-0812">Transmembrane</keyword>
<evidence type="ECO:0000313" key="4">
    <source>
        <dbReference type="EMBL" id="MBP1937438.1"/>
    </source>
</evidence>
<dbReference type="Proteomes" id="UP001519273">
    <property type="component" value="Unassembled WGS sequence"/>
</dbReference>
<dbReference type="PANTHER" id="PTHR30487:SF0">
    <property type="entry name" value="PREPILIN LEADER PEPTIDASE_N-METHYLTRANSFERASE-RELATED"/>
    <property type="match status" value="1"/>
</dbReference>
<dbReference type="InterPro" id="IPR000045">
    <property type="entry name" value="Prepilin_IV_endopep_pep"/>
</dbReference>
<protein>
    <submittedName>
        <fullName evidence="4">Prepilin peptidase CpaA</fullName>
        <ecNumber evidence="4">3.4.23.43</ecNumber>
    </submittedName>
</protein>
<sequence length="168" mass="18492">MEFAFWGCFIFIAAAFITDMKSMKIPNVISMSAVVSGLLFGWINGGWEGVLVSIKGMGAGFGILLMLYFVRAVGAGDVKIFAGIGAWTGTTFTMHSFMYSILFAGLIGLVIMLWRREAVIRLRLLARRVISVIMFRNFSPITSGQSEHLQFPFMVAVLPGVIAAYLYV</sequence>
<comment type="similarity">
    <text evidence="1">Belongs to the peptidase A24 family.</text>
</comment>
<dbReference type="Pfam" id="PF01478">
    <property type="entry name" value="Peptidase_A24"/>
    <property type="match status" value="1"/>
</dbReference>
<dbReference type="InterPro" id="IPR050882">
    <property type="entry name" value="Prepilin_peptidase/N-MTase"/>
</dbReference>
<dbReference type="Gene3D" id="1.20.120.1220">
    <property type="match status" value="1"/>
</dbReference>
<evidence type="ECO:0000259" key="3">
    <source>
        <dbReference type="Pfam" id="PF01478"/>
    </source>
</evidence>
<feature type="transmembrane region" description="Helical" evidence="2">
    <location>
        <begin position="97"/>
        <end position="114"/>
    </location>
</feature>